<keyword evidence="13" id="KW-1185">Reference proteome</keyword>
<keyword evidence="7 9" id="KW-0675">Receptor</keyword>
<evidence type="ECO:0000256" key="4">
    <source>
        <dbReference type="ARBA" id="ARBA00022989"/>
    </source>
</evidence>
<reference evidence="12" key="2">
    <citation type="submission" date="2021-08" db="EMBL/GenBank/DDBJ databases">
        <authorList>
            <person name="Eriksson T."/>
        </authorList>
    </citation>
    <scope>NUCLEOTIDE SEQUENCE</scope>
    <source>
        <strain evidence="12">Stoneville</strain>
        <tissue evidence="12">Whole head</tissue>
    </source>
</reference>
<comment type="subcellular location">
    <subcellularLocation>
        <location evidence="1">Membrane</location>
        <topology evidence="1">Multi-pass membrane protein</topology>
    </subcellularLocation>
</comment>
<evidence type="ECO:0000256" key="2">
    <source>
        <dbReference type="ARBA" id="ARBA00010663"/>
    </source>
</evidence>
<dbReference type="SUPFAM" id="SSF81321">
    <property type="entry name" value="Family A G protein-coupled receptor-like"/>
    <property type="match status" value="1"/>
</dbReference>
<comment type="caution">
    <text evidence="12">The sequence shown here is derived from an EMBL/GenBank/DDBJ whole genome shotgun (WGS) entry which is preliminary data.</text>
</comment>
<evidence type="ECO:0000256" key="10">
    <source>
        <dbReference type="SAM" id="Phobius"/>
    </source>
</evidence>
<keyword evidence="6 10" id="KW-0472">Membrane</keyword>
<sequence length="481" mass="54772">MNDSNTSIIIDEIYEKLLVKNFLVIGLYVPVFITALLANVLVVWVVIKEQYMRRSSEVQLDQNSLAYEMRTRGNERVSVRQGYGYGCRPNRQVRSANGRDFSPLRHSPSCSGRPVDWRTLNEDREDTVDQKTTKIGTTSSKWVSRHDGQSASFLSKMSLKGGGVTNYFLVNLSIADLFVALVCMPNAAYAAYTSVYSFGEYACKISAYLQCVSVASSIFTITAMAVDRYLAITRPFGFFYRCFNKRTTTIIILLMWILSLALFMPVLLVTGTSKLEYIEVQNKSLYINVHFCGEHWEKSSMSPVQQALGITWFIFMFVLPGLIILFAYSMMSRTLCSGVPPFDNNDGVTCMQQRNRLMRSRKRVACILLLLAFIFAGCWLPYHVVNLLGDVGNDNYKELTMYLLLLGHANSALNPVIYCALSRRFRNSIKDLICVDIHFTRRRQNMQIGFQFREQLIVTWGRIRAVKWVCKKDNVCAGALL</sequence>
<keyword evidence="4 10" id="KW-1133">Transmembrane helix</keyword>
<evidence type="ECO:0000256" key="5">
    <source>
        <dbReference type="ARBA" id="ARBA00023040"/>
    </source>
</evidence>
<dbReference type="Pfam" id="PF00001">
    <property type="entry name" value="7tm_1"/>
    <property type="match status" value="1"/>
</dbReference>
<dbReference type="Gene3D" id="1.20.1070.10">
    <property type="entry name" value="Rhodopsin 7-helix transmembrane proteins"/>
    <property type="match status" value="1"/>
</dbReference>
<dbReference type="AlphaFoldDB" id="A0A8J6HFG4"/>
<evidence type="ECO:0000256" key="1">
    <source>
        <dbReference type="ARBA" id="ARBA00004141"/>
    </source>
</evidence>
<keyword evidence="8 9" id="KW-0807">Transducer</keyword>
<dbReference type="PROSITE" id="PS50262">
    <property type="entry name" value="G_PROTEIN_RECEP_F1_2"/>
    <property type="match status" value="1"/>
</dbReference>
<evidence type="ECO:0000313" key="13">
    <source>
        <dbReference type="Proteomes" id="UP000719412"/>
    </source>
</evidence>
<dbReference type="GO" id="GO:0004930">
    <property type="term" value="F:G protein-coupled receptor activity"/>
    <property type="evidence" value="ECO:0007669"/>
    <property type="project" value="UniProtKB-KW"/>
</dbReference>
<feature type="transmembrane region" description="Helical" evidence="10">
    <location>
        <begin position="164"/>
        <end position="187"/>
    </location>
</feature>
<dbReference type="EMBL" id="JABDTM020025506">
    <property type="protein sequence ID" value="KAH0813197.1"/>
    <property type="molecule type" value="Genomic_DNA"/>
</dbReference>
<feature type="transmembrane region" description="Helical" evidence="10">
    <location>
        <begin position="307"/>
        <end position="328"/>
    </location>
</feature>
<keyword evidence="5 9" id="KW-0297">G-protein coupled receptor</keyword>
<evidence type="ECO:0000313" key="12">
    <source>
        <dbReference type="EMBL" id="KAH0813197.1"/>
    </source>
</evidence>
<evidence type="ECO:0000256" key="3">
    <source>
        <dbReference type="ARBA" id="ARBA00022692"/>
    </source>
</evidence>
<evidence type="ECO:0000259" key="11">
    <source>
        <dbReference type="PROSITE" id="PS50262"/>
    </source>
</evidence>
<feature type="domain" description="G-protein coupled receptors family 1 profile" evidence="11">
    <location>
        <begin position="165"/>
        <end position="418"/>
    </location>
</feature>
<dbReference type="PANTHER" id="PTHR45695">
    <property type="entry name" value="LEUCOKININ RECEPTOR-RELATED"/>
    <property type="match status" value="1"/>
</dbReference>
<dbReference type="PRINTS" id="PR00237">
    <property type="entry name" value="GPCRRHODOPSN"/>
</dbReference>
<name>A0A8J6HFG4_TENMO</name>
<evidence type="ECO:0000256" key="9">
    <source>
        <dbReference type="RuleBase" id="RU000688"/>
    </source>
</evidence>
<feature type="transmembrane region" description="Helical" evidence="10">
    <location>
        <begin position="247"/>
        <end position="268"/>
    </location>
</feature>
<dbReference type="GO" id="GO:0005886">
    <property type="term" value="C:plasma membrane"/>
    <property type="evidence" value="ECO:0007669"/>
    <property type="project" value="TreeGrafter"/>
</dbReference>
<dbReference type="InterPro" id="IPR017452">
    <property type="entry name" value="GPCR_Rhodpsn_7TM"/>
</dbReference>
<feature type="transmembrane region" description="Helical" evidence="10">
    <location>
        <begin position="364"/>
        <end position="382"/>
    </location>
</feature>
<dbReference type="PANTHER" id="PTHR45695:SF15">
    <property type="entry name" value="OPSIN RH2"/>
    <property type="match status" value="1"/>
</dbReference>
<evidence type="ECO:0000256" key="8">
    <source>
        <dbReference type="ARBA" id="ARBA00023224"/>
    </source>
</evidence>
<feature type="transmembrane region" description="Helical" evidence="10">
    <location>
        <begin position="22"/>
        <end position="47"/>
    </location>
</feature>
<dbReference type="CDD" id="cd14993">
    <property type="entry name" value="7tmA_CCKR-like"/>
    <property type="match status" value="1"/>
</dbReference>
<dbReference type="PROSITE" id="PS00237">
    <property type="entry name" value="G_PROTEIN_RECEP_F1_1"/>
    <property type="match status" value="1"/>
</dbReference>
<feature type="transmembrane region" description="Helical" evidence="10">
    <location>
        <begin position="207"/>
        <end position="226"/>
    </location>
</feature>
<comment type="similarity">
    <text evidence="2 9">Belongs to the G-protein coupled receptor 1 family.</text>
</comment>
<reference evidence="12" key="1">
    <citation type="journal article" date="2020" name="J Insects Food Feed">
        <title>The yellow mealworm (Tenebrio molitor) genome: a resource for the emerging insects as food and feed industry.</title>
        <authorList>
            <person name="Eriksson T."/>
            <person name="Andere A."/>
            <person name="Kelstrup H."/>
            <person name="Emery V."/>
            <person name="Picard C."/>
        </authorList>
    </citation>
    <scope>NUCLEOTIDE SEQUENCE</scope>
    <source>
        <strain evidence="12">Stoneville</strain>
        <tissue evidence="12">Whole head</tissue>
    </source>
</reference>
<dbReference type="Proteomes" id="UP000719412">
    <property type="component" value="Unassembled WGS sequence"/>
</dbReference>
<gene>
    <name evidence="12" type="ORF">GEV33_009594</name>
</gene>
<evidence type="ECO:0000256" key="7">
    <source>
        <dbReference type="ARBA" id="ARBA00023170"/>
    </source>
</evidence>
<dbReference type="InterPro" id="IPR000276">
    <property type="entry name" value="GPCR_Rhodpsn"/>
</dbReference>
<evidence type="ECO:0000256" key="6">
    <source>
        <dbReference type="ARBA" id="ARBA00023136"/>
    </source>
</evidence>
<protein>
    <recommendedName>
        <fullName evidence="11">G-protein coupled receptors family 1 profile domain-containing protein</fullName>
    </recommendedName>
</protein>
<accession>A0A8J6HFG4</accession>
<feature type="transmembrane region" description="Helical" evidence="10">
    <location>
        <begin position="402"/>
        <end position="421"/>
    </location>
</feature>
<organism evidence="12 13">
    <name type="scientific">Tenebrio molitor</name>
    <name type="common">Yellow mealworm beetle</name>
    <dbReference type="NCBI Taxonomy" id="7067"/>
    <lineage>
        <taxon>Eukaryota</taxon>
        <taxon>Metazoa</taxon>
        <taxon>Ecdysozoa</taxon>
        <taxon>Arthropoda</taxon>
        <taxon>Hexapoda</taxon>
        <taxon>Insecta</taxon>
        <taxon>Pterygota</taxon>
        <taxon>Neoptera</taxon>
        <taxon>Endopterygota</taxon>
        <taxon>Coleoptera</taxon>
        <taxon>Polyphaga</taxon>
        <taxon>Cucujiformia</taxon>
        <taxon>Tenebrionidae</taxon>
        <taxon>Tenebrio</taxon>
    </lineage>
</organism>
<keyword evidence="3 9" id="KW-0812">Transmembrane</keyword>
<proteinExistence type="inferred from homology"/>